<organism evidence="5 6">
    <name type="scientific">Lentilactobacillus buchneri DSM 20057</name>
    <dbReference type="NCBI Taxonomy" id="1423728"/>
    <lineage>
        <taxon>Bacteria</taxon>
        <taxon>Bacillati</taxon>
        <taxon>Bacillota</taxon>
        <taxon>Bacilli</taxon>
        <taxon>Lactobacillales</taxon>
        <taxon>Lactobacillaceae</taxon>
        <taxon>Lentilactobacillus</taxon>
    </lineage>
</organism>
<evidence type="ECO:0000259" key="4">
    <source>
        <dbReference type="SMART" id="SM00922"/>
    </source>
</evidence>
<comment type="caution">
    <text evidence="5">The sequence shown here is derived from an EMBL/GenBank/DDBJ whole genome shotgun (WGS) entry which is preliminary data.</text>
</comment>
<dbReference type="RefSeq" id="WP_056939145.1">
    <property type="nucleotide sequence ID" value="NZ_AZDM01000028.1"/>
</dbReference>
<keyword evidence="3" id="KW-0456">Lyase</keyword>
<accession>A0A4R5NTB6</accession>
<dbReference type="EMBL" id="PUFP01000020">
    <property type="protein sequence ID" value="TDG80041.1"/>
    <property type="molecule type" value="Genomic_DNA"/>
</dbReference>
<proteinExistence type="predicted"/>
<dbReference type="Gene3D" id="3.20.20.120">
    <property type="entry name" value="Enolase-like C-terminal domain"/>
    <property type="match status" value="1"/>
</dbReference>
<dbReference type="GO" id="GO:0009063">
    <property type="term" value="P:amino acid catabolic process"/>
    <property type="evidence" value="ECO:0007669"/>
    <property type="project" value="InterPro"/>
</dbReference>
<dbReference type="SUPFAM" id="SSF51604">
    <property type="entry name" value="Enolase C-terminal domain-like"/>
    <property type="match status" value="1"/>
</dbReference>
<name>A0A4R5NTB6_LENBU</name>
<dbReference type="PROSITE" id="PS00908">
    <property type="entry name" value="MR_MLE_1"/>
    <property type="match status" value="1"/>
</dbReference>
<dbReference type="SFLD" id="SFLDS00001">
    <property type="entry name" value="Enolase"/>
    <property type="match status" value="1"/>
</dbReference>
<dbReference type="PANTHER" id="PTHR48080:SF2">
    <property type="entry name" value="D-GALACTONATE DEHYDRATASE"/>
    <property type="match status" value="1"/>
</dbReference>
<evidence type="ECO:0000256" key="1">
    <source>
        <dbReference type="ARBA" id="ARBA00022723"/>
    </source>
</evidence>
<evidence type="ECO:0000256" key="3">
    <source>
        <dbReference type="ARBA" id="ARBA00023239"/>
    </source>
</evidence>
<dbReference type="InterPro" id="IPR029065">
    <property type="entry name" value="Enolase_C-like"/>
</dbReference>
<evidence type="ECO:0000256" key="2">
    <source>
        <dbReference type="ARBA" id="ARBA00022842"/>
    </source>
</evidence>
<dbReference type="SUPFAM" id="SSF54826">
    <property type="entry name" value="Enolase N-terminal domain-like"/>
    <property type="match status" value="1"/>
</dbReference>
<feature type="domain" description="Mandelate racemase/muconate lactonizing enzyme C-terminal" evidence="4">
    <location>
        <begin position="146"/>
        <end position="260"/>
    </location>
</feature>
<dbReference type="SFLD" id="SFLDG00179">
    <property type="entry name" value="mandelate_racemase"/>
    <property type="match status" value="1"/>
</dbReference>
<evidence type="ECO:0000313" key="6">
    <source>
        <dbReference type="Proteomes" id="UP000295181"/>
    </source>
</evidence>
<dbReference type="InterPro" id="IPR036849">
    <property type="entry name" value="Enolase-like_C_sf"/>
</dbReference>
<dbReference type="InterPro" id="IPR013342">
    <property type="entry name" value="Mandelate_racemase_C"/>
</dbReference>
<dbReference type="PANTHER" id="PTHR48080">
    <property type="entry name" value="D-GALACTONATE DEHYDRATASE-RELATED"/>
    <property type="match status" value="1"/>
</dbReference>
<reference evidence="5 6" key="1">
    <citation type="journal article" date="2019" name="Appl. Microbiol. Biotechnol.">
        <title>Uncovering carbohydrate metabolism through a genotype-phenotype association study of 56 lactic acid bacteria genomes.</title>
        <authorList>
            <person name="Buron-Moles G."/>
            <person name="Chailyan A."/>
            <person name="Dolejs I."/>
            <person name="Forster J."/>
            <person name="Miks M.H."/>
        </authorList>
    </citation>
    <scope>NUCLEOTIDE SEQUENCE [LARGE SCALE GENOMIC DNA]</scope>
    <source>
        <strain evidence="5 6">ATCC 4005</strain>
    </source>
</reference>
<dbReference type="Gene3D" id="3.30.390.10">
    <property type="entry name" value="Enolase-like, N-terminal domain"/>
    <property type="match status" value="1"/>
</dbReference>
<dbReference type="AlphaFoldDB" id="A0A4R5NTB6"/>
<dbReference type="InterPro" id="IPR029017">
    <property type="entry name" value="Enolase-like_N"/>
</dbReference>
<gene>
    <name evidence="5" type="ORF">C5L32_000282</name>
</gene>
<dbReference type="Pfam" id="PF02746">
    <property type="entry name" value="MR_MLE_N"/>
    <property type="match status" value="1"/>
</dbReference>
<dbReference type="GeneID" id="72460559"/>
<evidence type="ECO:0000313" key="5">
    <source>
        <dbReference type="EMBL" id="TDG80041.1"/>
    </source>
</evidence>
<dbReference type="InterPro" id="IPR018110">
    <property type="entry name" value="Mandel_Rmase/mucon_lact_enz_CS"/>
</dbReference>
<dbReference type="GO" id="GO:0016829">
    <property type="term" value="F:lyase activity"/>
    <property type="evidence" value="ECO:0007669"/>
    <property type="project" value="UniProtKB-KW"/>
</dbReference>
<keyword evidence="1" id="KW-0479">Metal-binding</keyword>
<protein>
    <recommendedName>
        <fullName evidence="4">Mandelate racemase/muconate lactonizing enzyme C-terminal domain-containing protein</fullName>
    </recommendedName>
</protein>
<dbReference type="Proteomes" id="UP000295181">
    <property type="component" value="Unassembled WGS sequence"/>
</dbReference>
<dbReference type="InterPro" id="IPR034593">
    <property type="entry name" value="DgoD-like"/>
</dbReference>
<dbReference type="SMART" id="SM00922">
    <property type="entry name" value="MR_MLE"/>
    <property type="match status" value="1"/>
</dbReference>
<dbReference type="Pfam" id="PF13378">
    <property type="entry name" value="MR_MLE_C"/>
    <property type="match status" value="1"/>
</dbReference>
<dbReference type="CDD" id="cd03316">
    <property type="entry name" value="MR_like"/>
    <property type="match status" value="1"/>
</dbReference>
<keyword evidence="2" id="KW-0460">Magnesium</keyword>
<dbReference type="InterPro" id="IPR013341">
    <property type="entry name" value="Mandelate_racemase_N_dom"/>
</dbReference>
<dbReference type="GO" id="GO:0046872">
    <property type="term" value="F:metal ion binding"/>
    <property type="evidence" value="ECO:0007669"/>
    <property type="project" value="UniProtKB-KW"/>
</dbReference>
<sequence>MKIISVDIFQLQWFGLMPAWHPVVIRINTDAGISGFGEAGLAYGSGGLGAVGSLKDLAHRVIGQDPLRNEAIWNELYQDTFWGKGGGVVFYSAVSAIDTALWDIKGKYFHAPVYQLLGGQTQNRIRAYASQIQFGWGKHVEFLATPKDYAQAAEKAVQEGYTALKVDPFMMQADGTFGVHDQQLLTQAQIQMYYDRIAAVRQAVGENVDIILECHARLNVDSAIKFAAKVEPLSIYYMEEPNSPMNPQLTKEIRNNVSIPLASGERLVTRYGFKPFLDERSLSVIQPDVGICGGITEAKKISDLAAIDDVSIQFHVCGSPIATAAALQLEAVLPNTLIHEYHEISLKQPNIDSGKYHVEPKNGWFTIPDRPGIGQELSTQAMKEAITETIQ</sequence>